<evidence type="ECO:0000313" key="10">
    <source>
        <dbReference type="Proteomes" id="UP000470186"/>
    </source>
</evidence>
<dbReference type="InterPro" id="IPR029000">
    <property type="entry name" value="Cyclophilin-like_dom_sf"/>
</dbReference>
<proteinExistence type="predicted"/>
<organism evidence="6 10">
    <name type="scientific">Pseudomonas helleri</name>
    <dbReference type="NCBI Taxonomy" id="1608996"/>
    <lineage>
        <taxon>Bacteria</taxon>
        <taxon>Pseudomonadati</taxon>
        <taxon>Pseudomonadota</taxon>
        <taxon>Gammaproteobacteria</taxon>
        <taxon>Pseudomonadales</taxon>
        <taxon>Pseudomonadaceae</taxon>
        <taxon>Pseudomonas</taxon>
    </lineage>
</organism>
<dbReference type="GO" id="GO:0016829">
    <property type="term" value="F:lyase activity"/>
    <property type="evidence" value="ECO:0007669"/>
    <property type="project" value="UniProtKB-KW"/>
</dbReference>
<dbReference type="EMBL" id="WIWF01000005">
    <property type="protein sequence ID" value="MQT73142.1"/>
    <property type="molecule type" value="Genomic_DNA"/>
</dbReference>
<dbReference type="GO" id="GO:0005524">
    <property type="term" value="F:ATP binding"/>
    <property type="evidence" value="ECO:0007669"/>
    <property type="project" value="UniProtKB-KW"/>
</dbReference>
<dbReference type="InterPro" id="IPR052708">
    <property type="entry name" value="PxpC"/>
</dbReference>
<dbReference type="SMART" id="SM00797">
    <property type="entry name" value="AHS2"/>
    <property type="match status" value="1"/>
</dbReference>
<reference evidence="8 9" key="1">
    <citation type="submission" date="2019-10" db="EMBL/GenBank/DDBJ databases">
        <title>Evaluation of single-gene subtyping targets for Pseudomonas.</title>
        <authorList>
            <person name="Reichler S.J."/>
            <person name="Orsi R.H."/>
            <person name="Wiedmann M."/>
            <person name="Martin N.H."/>
            <person name="Murphy S.I."/>
        </authorList>
    </citation>
    <scope>NUCLEOTIDE SEQUENCE [LARGE SCALE GENOMIC DNA]</scope>
    <source>
        <strain evidence="7 9">FSL R10-1876</strain>
        <strain evidence="6 10">FSL R10-2107</strain>
        <strain evidence="5 8">FSL R10-2932</strain>
    </source>
</reference>
<evidence type="ECO:0000256" key="2">
    <source>
        <dbReference type="ARBA" id="ARBA00022801"/>
    </source>
</evidence>
<evidence type="ECO:0000259" key="4">
    <source>
        <dbReference type="SMART" id="SM00797"/>
    </source>
</evidence>
<sequence length="309" mass="32572">MSRLLIKASNPMCLLQDAGRFGVRHLGVTQGGAADWLSMTWANWLLGNAPGAAVVEITLGGMSLIAQSDCILALGGADLAANVDGKALKPWRCIELKKGQTLSFTQPLLGARAYLAAPGGFVAPQVLGSSATVVREQLGGPDGFGRALAIGDELNYTAEPSALRDIPLAQQPGFTANPLLDVVLGAQIGAFSGQSTFDAFNQPWTLDSRADRMGIRLQGPALEYQGAPMISEGIPLGAIQVPPDGQPIILLNDRQTIGGYPRLGALTPLALARLAQCVPGETVYLRPVTQDAAQRQHQAFMQRFNQPSP</sequence>
<feature type="domain" description="Carboxyltransferase" evidence="4">
    <location>
        <begin position="25"/>
        <end position="304"/>
    </location>
</feature>
<dbReference type="EMBL" id="WIVX01000011">
    <property type="protein sequence ID" value="MQU30578.1"/>
    <property type="molecule type" value="Genomic_DNA"/>
</dbReference>
<accession>A0A6A7Z3H7</accession>
<evidence type="ECO:0000256" key="1">
    <source>
        <dbReference type="ARBA" id="ARBA00022741"/>
    </source>
</evidence>
<dbReference type="Gene3D" id="2.40.100.10">
    <property type="entry name" value="Cyclophilin-like"/>
    <property type="match status" value="1"/>
</dbReference>
<dbReference type="Proteomes" id="UP000466863">
    <property type="component" value="Unassembled WGS sequence"/>
</dbReference>
<dbReference type="PANTHER" id="PTHR43309">
    <property type="entry name" value="5-OXOPROLINASE SUBUNIT C"/>
    <property type="match status" value="1"/>
</dbReference>
<evidence type="ECO:0000313" key="9">
    <source>
        <dbReference type="Proteomes" id="UP000466863"/>
    </source>
</evidence>
<keyword evidence="1" id="KW-0547">Nucleotide-binding</keyword>
<gene>
    <name evidence="7" type="ORF">GHO28_02295</name>
    <name evidence="6" type="ORF">GHO30_04040</name>
    <name evidence="5" type="ORF">GHO37_02285</name>
</gene>
<dbReference type="PANTHER" id="PTHR43309:SF4">
    <property type="entry name" value="CARBOXYLTRANSFERASE DOMAIN-CONTAINING PROTEIN"/>
    <property type="match status" value="1"/>
</dbReference>
<dbReference type="RefSeq" id="WP_153331190.1">
    <property type="nucleotide sequence ID" value="NZ_CP181271.1"/>
</dbReference>
<evidence type="ECO:0000256" key="3">
    <source>
        <dbReference type="ARBA" id="ARBA00022840"/>
    </source>
</evidence>
<evidence type="ECO:0000313" key="8">
    <source>
        <dbReference type="Proteomes" id="UP000447574"/>
    </source>
</evidence>
<comment type="caution">
    <text evidence="6">The sequence shown here is derived from an EMBL/GenBank/DDBJ whole genome shotgun (WGS) entry which is preliminary data.</text>
</comment>
<dbReference type="Proteomes" id="UP000447574">
    <property type="component" value="Unassembled WGS sequence"/>
</dbReference>
<dbReference type="EMBL" id="WIVV01000005">
    <property type="protein sequence ID" value="MQU41342.1"/>
    <property type="molecule type" value="Genomic_DNA"/>
</dbReference>
<keyword evidence="6" id="KW-0456">Lyase</keyword>
<evidence type="ECO:0000313" key="6">
    <source>
        <dbReference type="EMBL" id="MQU30578.1"/>
    </source>
</evidence>
<protein>
    <submittedName>
        <fullName evidence="6">5-oxoprolinase/urea amidolyase family protein</fullName>
    </submittedName>
</protein>
<dbReference type="Pfam" id="PF02626">
    <property type="entry name" value="CT_A_B"/>
    <property type="match status" value="1"/>
</dbReference>
<keyword evidence="2" id="KW-0378">Hydrolase</keyword>
<keyword evidence="3" id="KW-0067">ATP-binding</keyword>
<dbReference type="AlphaFoldDB" id="A0A6A7Z3H7"/>
<dbReference type="InterPro" id="IPR003778">
    <property type="entry name" value="CT_A_B"/>
</dbReference>
<name>A0A6A7Z3H7_9PSED</name>
<dbReference type="NCBIfam" id="TIGR00724">
    <property type="entry name" value="urea_amlyse_rel"/>
    <property type="match status" value="1"/>
</dbReference>
<dbReference type="Proteomes" id="UP000470186">
    <property type="component" value="Unassembled WGS sequence"/>
</dbReference>
<evidence type="ECO:0000313" key="5">
    <source>
        <dbReference type="EMBL" id="MQT73142.1"/>
    </source>
</evidence>
<keyword evidence="10" id="KW-1185">Reference proteome</keyword>
<evidence type="ECO:0000313" key="7">
    <source>
        <dbReference type="EMBL" id="MQU41342.1"/>
    </source>
</evidence>
<dbReference type="GO" id="GO:0016787">
    <property type="term" value="F:hydrolase activity"/>
    <property type="evidence" value="ECO:0007669"/>
    <property type="project" value="UniProtKB-KW"/>
</dbReference>